<evidence type="ECO:0000313" key="2">
    <source>
        <dbReference type="EMBL" id="ELY56796.1"/>
    </source>
</evidence>
<dbReference type="STRING" id="1227497.C491_12355"/>
<dbReference type="GO" id="GO:0016787">
    <property type="term" value="F:hydrolase activity"/>
    <property type="evidence" value="ECO:0007669"/>
    <property type="project" value="UniProtKB-KW"/>
</dbReference>
<dbReference type="EMBL" id="AOIB01000026">
    <property type="protein sequence ID" value="ELY56796.1"/>
    <property type="molecule type" value="Genomic_DNA"/>
</dbReference>
<dbReference type="PANTHER" id="PTHR43316">
    <property type="entry name" value="HYDROLASE, HALOACID DELAHOGENASE-RELATED"/>
    <property type="match status" value="1"/>
</dbReference>
<protein>
    <submittedName>
        <fullName evidence="2">Haloacid dehalogenase</fullName>
    </submittedName>
</protein>
<dbReference type="SFLD" id="SFLDS00003">
    <property type="entry name" value="Haloacid_Dehalogenase"/>
    <property type="match status" value="1"/>
</dbReference>
<dbReference type="InterPro" id="IPR051540">
    <property type="entry name" value="S-2-haloacid_dehalogenase"/>
</dbReference>
<name>L9X5Q4_9EURY</name>
<dbReference type="InterPro" id="IPR036412">
    <property type="entry name" value="HAD-like_sf"/>
</dbReference>
<dbReference type="SFLD" id="SFLDG01129">
    <property type="entry name" value="C1.5:_HAD__Beta-PGM__Phosphata"/>
    <property type="match status" value="1"/>
</dbReference>
<sequence>MAVSFDLFGTLVDVDQPATPAEAVADELDSRGVDVPTDWADAYASPHVDPPENAEVPLPAHVSRALASRGVEFENNVVRHAVVAAFDPDVETRAGALEAVAAARTRGPVAICSNCSVPELVARTLIRADLERDGFDAVVTSVACGWRKPAPEIFELTADELGVAPSELIHVGDDPRTDGGIEDVGGTAILLEDVPLTDVPETLASLEGGIEP</sequence>
<dbReference type="Gene3D" id="3.40.50.1000">
    <property type="entry name" value="HAD superfamily/HAD-like"/>
    <property type="match status" value="1"/>
</dbReference>
<dbReference type="PANTHER" id="PTHR43316:SF3">
    <property type="entry name" value="HALOACID DEHALOGENASE, TYPE II (AFU_ORTHOLOGUE AFUA_2G07750)-RELATED"/>
    <property type="match status" value="1"/>
</dbReference>
<dbReference type="eggNOG" id="arCOG02291">
    <property type="taxonomic scope" value="Archaea"/>
</dbReference>
<evidence type="ECO:0000313" key="3">
    <source>
        <dbReference type="Proteomes" id="UP000011688"/>
    </source>
</evidence>
<keyword evidence="1" id="KW-0378">Hydrolase</keyword>
<proteinExistence type="predicted"/>
<dbReference type="RefSeq" id="WP_005556643.1">
    <property type="nucleotide sequence ID" value="NZ_AOIB01000026.1"/>
</dbReference>
<accession>L9X5Q4</accession>
<dbReference type="AlphaFoldDB" id="L9X5Q4"/>
<dbReference type="Pfam" id="PF00702">
    <property type="entry name" value="Hydrolase"/>
    <property type="match status" value="1"/>
</dbReference>
<comment type="caution">
    <text evidence="2">The sequence shown here is derived from an EMBL/GenBank/DDBJ whole genome shotgun (WGS) entry which is preliminary data.</text>
</comment>
<dbReference type="PATRIC" id="fig|1227497.3.peg.2552"/>
<dbReference type="Proteomes" id="UP000011688">
    <property type="component" value="Unassembled WGS sequence"/>
</dbReference>
<gene>
    <name evidence="2" type="ORF">C491_12355</name>
</gene>
<organism evidence="2 3">
    <name type="scientific">Natronococcus amylolyticus DSM 10524</name>
    <dbReference type="NCBI Taxonomy" id="1227497"/>
    <lineage>
        <taxon>Archaea</taxon>
        <taxon>Methanobacteriati</taxon>
        <taxon>Methanobacteriota</taxon>
        <taxon>Stenosarchaea group</taxon>
        <taxon>Halobacteria</taxon>
        <taxon>Halobacteriales</taxon>
        <taxon>Natrialbaceae</taxon>
        <taxon>Natronococcus</taxon>
    </lineage>
</organism>
<reference evidence="2 3" key="1">
    <citation type="journal article" date="2014" name="PLoS Genet.">
        <title>Phylogenetically driven sequencing of extremely halophilic archaea reveals strategies for static and dynamic osmo-response.</title>
        <authorList>
            <person name="Becker E.A."/>
            <person name="Seitzer P.M."/>
            <person name="Tritt A."/>
            <person name="Larsen D."/>
            <person name="Krusor M."/>
            <person name="Yao A.I."/>
            <person name="Wu D."/>
            <person name="Madern D."/>
            <person name="Eisen J.A."/>
            <person name="Darling A.E."/>
            <person name="Facciotti M.T."/>
        </authorList>
    </citation>
    <scope>NUCLEOTIDE SEQUENCE [LARGE SCALE GENOMIC DNA]</scope>
    <source>
        <strain evidence="2 3">DSM 10524</strain>
    </source>
</reference>
<evidence type="ECO:0000256" key="1">
    <source>
        <dbReference type="ARBA" id="ARBA00022801"/>
    </source>
</evidence>
<dbReference type="OrthoDB" id="238326at2157"/>
<dbReference type="InterPro" id="IPR023214">
    <property type="entry name" value="HAD_sf"/>
</dbReference>
<keyword evidence="3" id="KW-1185">Reference proteome</keyword>
<dbReference type="SUPFAM" id="SSF56784">
    <property type="entry name" value="HAD-like"/>
    <property type="match status" value="1"/>
</dbReference>